<dbReference type="Proteomes" id="UP001476798">
    <property type="component" value="Unassembled WGS sequence"/>
</dbReference>
<evidence type="ECO:0000256" key="7">
    <source>
        <dbReference type="ARBA" id="ARBA00023180"/>
    </source>
</evidence>
<evidence type="ECO:0000256" key="4">
    <source>
        <dbReference type="ARBA" id="ARBA00022837"/>
    </source>
</evidence>
<dbReference type="PANTHER" id="PTHR24028">
    <property type="entry name" value="CADHERIN-87A"/>
    <property type="match status" value="1"/>
</dbReference>
<dbReference type="Gene3D" id="2.60.40.60">
    <property type="entry name" value="Cadherins"/>
    <property type="match status" value="2"/>
</dbReference>
<keyword evidence="4 8" id="KW-0106">Calcium</keyword>
<evidence type="ECO:0000256" key="2">
    <source>
        <dbReference type="ARBA" id="ARBA00022692"/>
    </source>
</evidence>
<dbReference type="SUPFAM" id="SSF49313">
    <property type="entry name" value="Cadherin-like"/>
    <property type="match status" value="2"/>
</dbReference>
<evidence type="ECO:0000256" key="1">
    <source>
        <dbReference type="ARBA" id="ARBA00004167"/>
    </source>
</evidence>
<evidence type="ECO:0000313" key="11">
    <source>
        <dbReference type="Proteomes" id="UP001476798"/>
    </source>
</evidence>
<organism evidence="10 11">
    <name type="scientific">Goodea atripinnis</name>
    <dbReference type="NCBI Taxonomy" id="208336"/>
    <lineage>
        <taxon>Eukaryota</taxon>
        <taxon>Metazoa</taxon>
        <taxon>Chordata</taxon>
        <taxon>Craniata</taxon>
        <taxon>Vertebrata</taxon>
        <taxon>Euteleostomi</taxon>
        <taxon>Actinopterygii</taxon>
        <taxon>Neopterygii</taxon>
        <taxon>Teleostei</taxon>
        <taxon>Neoteleostei</taxon>
        <taxon>Acanthomorphata</taxon>
        <taxon>Ovalentaria</taxon>
        <taxon>Atherinomorphae</taxon>
        <taxon>Cyprinodontiformes</taxon>
        <taxon>Goodeidae</taxon>
        <taxon>Goodea</taxon>
    </lineage>
</organism>
<feature type="non-terminal residue" evidence="10">
    <location>
        <position position="1"/>
    </location>
</feature>
<keyword evidence="5" id="KW-1133">Transmembrane helix</keyword>
<keyword evidence="6" id="KW-0472">Membrane</keyword>
<accession>A0ABV0MY32</accession>
<comment type="subcellular location">
    <subcellularLocation>
        <location evidence="1">Membrane</location>
        <topology evidence="1">Single-pass membrane protein</topology>
    </subcellularLocation>
</comment>
<dbReference type="InterPro" id="IPR015919">
    <property type="entry name" value="Cadherin-like_sf"/>
</dbReference>
<dbReference type="InterPro" id="IPR020894">
    <property type="entry name" value="Cadherin_CS"/>
</dbReference>
<dbReference type="Pfam" id="PF00028">
    <property type="entry name" value="Cadherin"/>
    <property type="match status" value="1"/>
</dbReference>
<keyword evidence="3" id="KW-0677">Repeat</keyword>
<feature type="domain" description="Cadherin" evidence="9">
    <location>
        <begin position="42"/>
        <end position="123"/>
    </location>
</feature>
<keyword evidence="7" id="KW-0325">Glycoprotein</keyword>
<dbReference type="InterPro" id="IPR002126">
    <property type="entry name" value="Cadherin-like_dom"/>
</dbReference>
<evidence type="ECO:0000259" key="9">
    <source>
        <dbReference type="PROSITE" id="PS50268"/>
    </source>
</evidence>
<feature type="domain" description="Cadherin" evidence="9">
    <location>
        <begin position="1"/>
        <end position="41"/>
    </location>
</feature>
<evidence type="ECO:0000256" key="5">
    <source>
        <dbReference type="ARBA" id="ARBA00022989"/>
    </source>
</evidence>
<protein>
    <recommendedName>
        <fullName evidence="9">Cadherin domain-containing protein</fullName>
    </recommendedName>
</protein>
<dbReference type="EMBL" id="JAHRIO010017409">
    <property type="protein sequence ID" value="MEQ2163766.1"/>
    <property type="molecule type" value="Genomic_DNA"/>
</dbReference>
<proteinExistence type="predicted"/>
<keyword evidence="11" id="KW-1185">Reference proteome</keyword>
<keyword evidence="2" id="KW-0812">Transmembrane</keyword>
<feature type="non-terminal residue" evidence="10">
    <location>
        <position position="123"/>
    </location>
</feature>
<evidence type="ECO:0000256" key="6">
    <source>
        <dbReference type="ARBA" id="ARBA00023136"/>
    </source>
</evidence>
<name>A0ABV0MY32_9TELE</name>
<evidence type="ECO:0000313" key="10">
    <source>
        <dbReference type="EMBL" id="MEQ2163766.1"/>
    </source>
</evidence>
<sequence>RESEPKISLKLIAADGGTPPRSGTVNIDITVLDVNDNPPIFNQSLYRTAVSENALRGTYITTINATDADFGSNSIITYRFSNMKEQLTDIFALDEVTGIITLKGEVDYEKDRKYEIVIEAVDQ</sequence>
<reference evidence="10 11" key="1">
    <citation type="submission" date="2021-06" db="EMBL/GenBank/DDBJ databases">
        <authorList>
            <person name="Palmer J.M."/>
        </authorList>
    </citation>
    <scope>NUCLEOTIDE SEQUENCE [LARGE SCALE GENOMIC DNA]</scope>
    <source>
        <strain evidence="10 11">GA_2019</strain>
        <tissue evidence="10">Muscle</tissue>
    </source>
</reference>
<dbReference type="PROSITE" id="PS50268">
    <property type="entry name" value="CADHERIN_2"/>
    <property type="match status" value="2"/>
</dbReference>
<evidence type="ECO:0000256" key="8">
    <source>
        <dbReference type="PROSITE-ProRule" id="PRU00043"/>
    </source>
</evidence>
<dbReference type="InterPro" id="IPR050174">
    <property type="entry name" value="Protocadherin/Cadherin-CA"/>
</dbReference>
<dbReference type="PROSITE" id="PS00232">
    <property type="entry name" value="CADHERIN_1"/>
    <property type="match status" value="1"/>
</dbReference>
<gene>
    <name evidence="10" type="ORF">GOODEAATRI_033771</name>
</gene>
<dbReference type="PANTHER" id="PTHR24028:SF296">
    <property type="entry name" value="PROTOCADHERIN 1 GAMMA 11 PRECURSOR-RELATED"/>
    <property type="match status" value="1"/>
</dbReference>
<comment type="caution">
    <text evidence="10">The sequence shown here is derived from an EMBL/GenBank/DDBJ whole genome shotgun (WGS) entry which is preliminary data.</text>
</comment>
<dbReference type="CDD" id="cd11304">
    <property type="entry name" value="Cadherin_repeat"/>
    <property type="match status" value="2"/>
</dbReference>
<evidence type="ECO:0000256" key="3">
    <source>
        <dbReference type="ARBA" id="ARBA00022737"/>
    </source>
</evidence>
<dbReference type="PRINTS" id="PR00205">
    <property type="entry name" value="CADHERIN"/>
</dbReference>